<protein>
    <submittedName>
        <fullName evidence="5">Iron complex transport system ATP-binding protein</fullName>
    </submittedName>
</protein>
<dbReference type="InterPro" id="IPR017871">
    <property type="entry name" value="ABC_transporter-like_CS"/>
</dbReference>
<comment type="caution">
    <text evidence="5">The sequence shown here is derived from an EMBL/GenBank/DDBJ whole genome shotgun (WGS) entry which is preliminary data.</text>
</comment>
<dbReference type="AlphaFoldDB" id="A0A3N4YIM7"/>
<dbReference type="Pfam" id="PF00005">
    <property type="entry name" value="ABC_tran"/>
    <property type="match status" value="1"/>
</dbReference>
<name>A0A3N4YIM7_9MICO</name>
<dbReference type="PROSITE" id="PS50893">
    <property type="entry name" value="ABC_TRANSPORTER_2"/>
    <property type="match status" value="1"/>
</dbReference>
<reference evidence="5 6" key="1">
    <citation type="submission" date="2018-11" db="EMBL/GenBank/DDBJ databases">
        <title>Sequencing the genomes of 1000 actinobacteria strains.</title>
        <authorList>
            <person name="Klenk H.-P."/>
        </authorList>
    </citation>
    <scope>NUCLEOTIDE SEQUENCE [LARGE SCALE GENOMIC DNA]</scope>
    <source>
        <strain evidence="5 6">DSM 15700</strain>
    </source>
</reference>
<dbReference type="SUPFAM" id="SSF52540">
    <property type="entry name" value="P-loop containing nucleoside triphosphate hydrolases"/>
    <property type="match status" value="1"/>
</dbReference>
<evidence type="ECO:0000313" key="6">
    <source>
        <dbReference type="Proteomes" id="UP000280501"/>
    </source>
</evidence>
<evidence type="ECO:0000256" key="3">
    <source>
        <dbReference type="ARBA" id="ARBA00022840"/>
    </source>
</evidence>
<dbReference type="Proteomes" id="UP000280501">
    <property type="component" value="Unassembled WGS sequence"/>
</dbReference>
<dbReference type="InterPro" id="IPR003439">
    <property type="entry name" value="ABC_transporter-like_ATP-bd"/>
</dbReference>
<feature type="domain" description="ABC transporter" evidence="4">
    <location>
        <begin position="3"/>
        <end position="235"/>
    </location>
</feature>
<dbReference type="GO" id="GO:0016887">
    <property type="term" value="F:ATP hydrolysis activity"/>
    <property type="evidence" value="ECO:0007669"/>
    <property type="project" value="InterPro"/>
</dbReference>
<dbReference type="InterPro" id="IPR003593">
    <property type="entry name" value="AAA+_ATPase"/>
</dbReference>
<evidence type="ECO:0000259" key="4">
    <source>
        <dbReference type="PROSITE" id="PS50893"/>
    </source>
</evidence>
<proteinExistence type="predicted"/>
<dbReference type="FunFam" id="3.40.50.300:FF:000134">
    <property type="entry name" value="Iron-enterobactin ABC transporter ATP-binding protein"/>
    <property type="match status" value="1"/>
</dbReference>
<gene>
    <name evidence="5" type="ORF">EDD34_1220</name>
</gene>
<dbReference type="SMART" id="SM00382">
    <property type="entry name" value="AAA"/>
    <property type="match status" value="1"/>
</dbReference>
<sequence length="262" mass="27861">MRLDIENVSVTRGARTVVHGVTTAVGTGRVLGLLGPNGSGKSSLLRACFRGLRPSGGRVLLDGADLAGMSRRDIARNIAVMAQEPPDELGLTVAESVLLGRTPHHRGFAGDTTEDRDLAEHAMKLTGITHLAHRHVHALSGGEKQRVLLARAITQEANVLLLDEPTNHLDLSYRFELMHLVAGLGVTVVMALHELDLALGHCDRVLVLDGGHAVADGPPGEVLVPSLLRDVFHVDAARTVHPRTGRDHLLLSGAARSEEGTS</sequence>
<evidence type="ECO:0000313" key="5">
    <source>
        <dbReference type="EMBL" id="RPF20623.1"/>
    </source>
</evidence>
<evidence type="ECO:0000256" key="1">
    <source>
        <dbReference type="ARBA" id="ARBA00022448"/>
    </source>
</evidence>
<dbReference type="PANTHER" id="PTHR42794">
    <property type="entry name" value="HEMIN IMPORT ATP-BINDING PROTEIN HMUV"/>
    <property type="match status" value="1"/>
</dbReference>
<dbReference type="OrthoDB" id="5296765at2"/>
<dbReference type="GO" id="GO:0005524">
    <property type="term" value="F:ATP binding"/>
    <property type="evidence" value="ECO:0007669"/>
    <property type="project" value="UniProtKB-KW"/>
</dbReference>
<organism evidence="5 6">
    <name type="scientific">Myceligenerans xiligouense</name>
    <dbReference type="NCBI Taxonomy" id="253184"/>
    <lineage>
        <taxon>Bacteria</taxon>
        <taxon>Bacillati</taxon>
        <taxon>Actinomycetota</taxon>
        <taxon>Actinomycetes</taxon>
        <taxon>Micrococcales</taxon>
        <taxon>Promicromonosporaceae</taxon>
        <taxon>Myceligenerans</taxon>
    </lineage>
</organism>
<dbReference type="PROSITE" id="PS00211">
    <property type="entry name" value="ABC_TRANSPORTER_1"/>
    <property type="match status" value="1"/>
</dbReference>
<dbReference type="CDD" id="cd03214">
    <property type="entry name" value="ABC_Iron-Siderophores_B12_Hemin"/>
    <property type="match status" value="1"/>
</dbReference>
<keyword evidence="3 5" id="KW-0067">ATP-binding</keyword>
<dbReference type="EMBL" id="RKQZ01000001">
    <property type="protein sequence ID" value="RPF20623.1"/>
    <property type="molecule type" value="Genomic_DNA"/>
</dbReference>
<dbReference type="RefSeq" id="WP_123813766.1">
    <property type="nucleotide sequence ID" value="NZ_RKQZ01000001.1"/>
</dbReference>
<dbReference type="Gene3D" id="3.40.50.300">
    <property type="entry name" value="P-loop containing nucleotide triphosphate hydrolases"/>
    <property type="match status" value="1"/>
</dbReference>
<keyword evidence="2" id="KW-0547">Nucleotide-binding</keyword>
<dbReference type="PANTHER" id="PTHR42794:SF2">
    <property type="entry name" value="ABC TRANSPORTER ATP-BINDING PROTEIN"/>
    <property type="match status" value="1"/>
</dbReference>
<keyword evidence="6" id="KW-1185">Reference proteome</keyword>
<keyword evidence="1" id="KW-0813">Transport</keyword>
<accession>A0A3N4YIM7</accession>
<evidence type="ECO:0000256" key="2">
    <source>
        <dbReference type="ARBA" id="ARBA00022741"/>
    </source>
</evidence>
<dbReference type="InterPro" id="IPR027417">
    <property type="entry name" value="P-loop_NTPase"/>
</dbReference>